<dbReference type="CDD" id="cd06578">
    <property type="entry name" value="HemD"/>
    <property type="match status" value="1"/>
</dbReference>
<dbReference type="Gene3D" id="3.40.50.10090">
    <property type="match status" value="2"/>
</dbReference>
<dbReference type="EMBL" id="CP008849">
    <property type="protein sequence ID" value="AIF97315.1"/>
    <property type="molecule type" value="Genomic_DNA"/>
</dbReference>
<dbReference type="InterPro" id="IPR003754">
    <property type="entry name" value="4pyrrol_synth_uPrphyn_synth"/>
</dbReference>
<dbReference type="GO" id="GO:0006782">
    <property type="term" value="P:protoporphyrinogen IX biosynthetic process"/>
    <property type="evidence" value="ECO:0007669"/>
    <property type="project" value="UniProtKB-UniRule"/>
</dbReference>
<dbReference type="UniPathway" id="UPA00251">
    <property type="reaction ID" value="UER00320"/>
</dbReference>
<dbReference type="RefSeq" id="WP_044055497.1">
    <property type="nucleotide sequence ID" value="NZ_CBCSKJ010000005.1"/>
</dbReference>
<evidence type="ECO:0000256" key="3">
    <source>
        <dbReference type="ARBA" id="ARBA00013109"/>
    </source>
</evidence>
<reference evidence="11 12" key="1">
    <citation type="submission" date="2014-06" db="EMBL/GenBank/DDBJ databases">
        <title>Genomes of Alteromonas australica, a world apart.</title>
        <authorList>
            <person name="Gonzaga A."/>
            <person name="Lopez-Perez M."/>
            <person name="Rodriguez-Valera F."/>
        </authorList>
    </citation>
    <scope>NUCLEOTIDE SEQUENCE [LARGE SCALE GENOMIC DNA]</scope>
    <source>
        <strain evidence="11 12">H 17</strain>
    </source>
</reference>
<evidence type="ECO:0000259" key="10">
    <source>
        <dbReference type="Pfam" id="PF02602"/>
    </source>
</evidence>
<sequence length="239" mass="26231">MLLLTRPLPKLDASVAAFTQAGVSVTGVATSDIEYNDIAIAKLHQYLLQHSHATLIATSVFAVPALAQAWPDAPSYRPILAVGDATATKIKSHLPQVTVFTPAQHTSEGILAMHQLNEANCEDIVIIKGEGGRDTLQNTLRLQGKQVYPFCVYKRVALAQPFYTNNWQIDDVSGIIATSENMAMQLIASHSDHILTLPWVTVSERIASTLRKRGIENVAVCEQATDQALIAWIKDNWEY</sequence>
<dbReference type="SUPFAM" id="SSF69618">
    <property type="entry name" value="HemD-like"/>
    <property type="match status" value="1"/>
</dbReference>
<dbReference type="InterPro" id="IPR039793">
    <property type="entry name" value="UROS/Hem4"/>
</dbReference>
<evidence type="ECO:0000256" key="1">
    <source>
        <dbReference type="ARBA" id="ARBA00004772"/>
    </source>
</evidence>
<feature type="domain" description="Tetrapyrrole biosynthesis uroporphyrinogen III synthase" evidence="10">
    <location>
        <begin position="15"/>
        <end position="231"/>
    </location>
</feature>
<comment type="pathway">
    <text evidence="1 9">Porphyrin-containing compound metabolism; protoporphyrin-IX biosynthesis; coproporphyrinogen-III from 5-aminolevulinate: step 3/4.</text>
</comment>
<keyword evidence="12" id="KW-1185">Reference proteome</keyword>
<proteinExistence type="inferred from homology"/>
<keyword evidence="5 9" id="KW-0627">Porphyrin biosynthesis</keyword>
<evidence type="ECO:0000313" key="11">
    <source>
        <dbReference type="EMBL" id="AIF97315.1"/>
    </source>
</evidence>
<dbReference type="InterPro" id="IPR036108">
    <property type="entry name" value="4pyrrol_syn_uPrphyn_synt_sf"/>
</dbReference>
<dbReference type="Pfam" id="PF02602">
    <property type="entry name" value="HEM4"/>
    <property type="match status" value="1"/>
</dbReference>
<dbReference type="GO" id="GO:0006780">
    <property type="term" value="P:uroporphyrinogen III biosynthetic process"/>
    <property type="evidence" value="ECO:0007669"/>
    <property type="project" value="UniProtKB-UniRule"/>
</dbReference>
<evidence type="ECO:0000256" key="5">
    <source>
        <dbReference type="ARBA" id="ARBA00023244"/>
    </source>
</evidence>
<protein>
    <recommendedName>
        <fullName evidence="7 9">Uroporphyrinogen-III synthase</fullName>
        <ecNumber evidence="3 9">4.2.1.75</ecNumber>
    </recommendedName>
</protein>
<evidence type="ECO:0000256" key="6">
    <source>
        <dbReference type="ARBA" id="ARBA00037589"/>
    </source>
</evidence>
<dbReference type="eggNOG" id="COG1587">
    <property type="taxonomic scope" value="Bacteria"/>
</dbReference>
<keyword evidence="4 9" id="KW-0456">Lyase</keyword>
<evidence type="ECO:0000256" key="2">
    <source>
        <dbReference type="ARBA" id="ARBA00008133"/>
    </source>
</evidence>
<evidence type="ECO:0000256" key="4">
    <source>
        <dbReference type="ARBA" id="ARBA00023239"/>
    </source>
</evidence>
<comment type="function">
    <text evidence="6 9">Catalyzes cyclization of the linear tetrapyrrole, hydroxymethylbilane, to the macrocyclic uroporphyrinogen III.</text>
</comment>
<gene>
    <name evidence="11" type="ORF">EP13_00635</name>
</gene>
<dbReference type="GeneID" id="78253452"/>
<evidence type="ECO:0000256" key="8">
    <source>
        <dbReference type="ARBA" id="ARBA00048617"/>
    </source>
</evidence>
<dbReference type="Proteomes" id="UP000056090">
    <property type="component" value="Chromosome"/>
</dbReference>
<comment type="catalytic activity">
    <reaction evidence="8 9">
        <text>hydroxymethylbilane = uroporphyrinogen III + H2O</text>
        <dbReference type="Rhea" id="RHEA:18965"/>
        <dbReference type="ChEBI" id="CHEBI:15377"/>
        <dbReference type="ChEBI" id="CHEBI:57308"/>
        <dbReference type="ChEBI" id="CHEBI:57845"/>
        <dbReference type="EC" id="4.2.1.75"/>
    </reaction>
</comment>
<dbReference type="AlphaFoldDB" id="A0A075NXF2"/>
<comment type="similarity">
    <text evidence="2 9">Belongs to the uroporphyrinogen-III synthase family.</text>
</comment>
<evidence type="ECO:0000313" key="12">
    <source>
        <dbReference type="Proteomes" id="UP000056090"/>
    </source>
</evidence>
<dbReference type="GO" id="GO:0004852">
    <property type="term" value="F:uroporphyrinogen-III synthase activity"/>
    <property type="evidence" value="ECO:0007669"/>
    <property type="project" value="UniProtKB-UniRule"/>
</dbReference>
<dbReference type="PANTHER" id="PTHR38042">
    <property type="entry name" value="UROPORPHYRINOGEN-III SYNTHASE, CHLOROPLASTIC"/>
    <property type="match status" value="1"/>
</dbReference>
<name>A0A075NXF2_9ALTE</name>
<organism evidence="11 12">
    <name type="scientific">Alteromonas australica</name>
    <dbReference type="NCBI Taxonomy" id="589873"/>
    <lineage>
        <taxon>Bacteria</taxon>
        <taxon>Pseudomonadati</taxon>
        <taxon>Pseudomonadota</taxon>
        <taxon>Gammaproteobacteria</taxon>
        <taxon>Alteromonadales</taxon>
        <taxon>Alteromonadaceae</taxon>
        <taxon>Alteromonas/Salinimonas group</taxon>
        <taxon>Alteromonas</taxon>
    </lineage>
</organism>
<dbReference type="KEGG" id="aal:EP13_00635"/>
<accession>A0A075NXF2</accession>
<dbReference type="PANTHER" id="PTHR38042:SF1">
    <property type="entry name" value="UROPORPHYRINOGEN-III SYNTHASE, CHLOROPLASTIC"/>
    <property type="match status" value="1"/>
</dbReference>
<dbReference type="EC" id="4.2.1.75" evidence="3 9"/>
<evidence type="ECO:0000256" key="7">
    <source>
        <dbReference type="ARBA" id="ARBA00040167"/>
    </source>
</evidence>
<evidence type="ECO:0000256" key="9">
    <source>
        <dbReference type="RuleBase" id="RU366031"/>
    </source>
</evidence>